<comment type="caution">
    <text evidence="1">The sequence shown here is derived from an EMBL/GenBank/DDBJ whole genome shotgun (WGS) entry which is preliminary data.</text>
</comment>
<keyword evidence="2" id="KW-1185">Reference proteome</keyword>
<name>A0AAN8LAE2_9TELE</name>
<reference evidence="1 2" key="1">
    <citation type="submission" date="2021-04" db="EMBL/GenBank/DDBJ databases">
        <authorList>
            <person name="De Guttry C."/>
            <person name="Zahm M."/>
            <person name="Klopp C."/>
            <person name="Cabau C."/>
            <person name="Louis A."/>
            <person name="Berthelot C."/>
            <person name="Parey E."/>
            <person name="Roest Crollius H."/>
            <person name="Montfort J."/>
            <person name="Robinson-Rechavi M."/>
            <person name="Bucao C."/>
            <person name="Bouchez O."/>
            <person name="Gislard M."/>
            <person name="Lluch J."/>
            <person name="Milhes M."/>
            <person name="Lampietro C."/>
            <person name="Lopez Roques C."/>
            <person name="Donnadieu C."/>
            <person name="Braasch I."/>
            <person name="Desvignes T."/>
            <person name="Postlethwait J."/>
            <person name="Bobe J."/>
            <person name="Wedekind C."/>
            <person name="Guiguen Y."/>
        </authorList>
    </citation>
    <scope>NUCLEOTIDE SEQUENCE [LARGE SCALE GENOMIC DNA]</scope>
    <source>
        <strain evidence="1">Cs_M1</strain>
        <tissue evidence="1">Blood</tissue>
    </source>
</reference>
<organism evidence="1 2">
    <name type="scientific">Coregonus suidteri</name>
    <dbReference type="NCBI Taxonomy" id="861788"/>
    <lineage>
        <taxon>Eukaryota</taxon>
        <taxon>Metazoa</taxon>
        <taxon>Chordata</taxon>
        <taxon>Craniata</taxon>
        <taxon>Vertebrata</taxon>
        <taxon>Euteleostomi</taxon>
        <taxon>Actinopterygii</taxon>
        <taxon>Neopterygii</taxon>
        <taxon>Teleostei</taxon>
        <taxon>Protacanthopterygii</taxon>
        <taxon>Salmoniformes</taxon>
        <taxon>Salmonidae</taxon>
        <taxon>Coregoninae</taxon>
        <taxon>Coregonus</taxon>
    </lineage>
</organism>
<proteinExistence type="predicted"/>
<dbReference type="EMBL" id="JAGTTL010000023">
    <property type="protein sequence ID" value="KAK6304497.1"/>
    <property type="molecule type" value="Genomic_DNA"/>
</dbReference>
<evidence type="ECO:0000313" key="1">
    <source>
        <dbReference type="EMBL" id="KAK6304497.1"/>
    </source>
</evidence>
<sequence length="415" mass="46639">MTSETMAAVTRALIAGGEKLVTFPDHVSRAVQLAFPDPDTLKWVTPALVRGVLRRGVVSNLSNNDKLSLLQYILSDENYQDLRGLKMLPLSDGTFKTFTNEEKDITLIDNDAFPRVLLPGCKDLFLPDDLSTTSIQHLKQLAATNTYKVFNVDAEIVATFAKKTLPKDWKQTGGHVTWEIGSGQHPPLKWLREFWKCLNTHWVDLRCFEGMPLIPIEPLHDTSHSVILARLQQNPTMIFQKSKQSILPDKIEEVMKKVGGTVINRDICLKHQDLDSYVLPPSPQNTLQVFMNLAASQVISGIRSAPYHEKEELKAYLSTLDSVTVHERDLLSKMPLFQSMAGEYVPTQSKQAVVLGSTPALPTELRMPDSIVRCATEADRRLLLLLKIDLLNTAQAAILLIDGVENKYFKKQERE</sequence>
<evidence type="ECO:0000313" key="2">
    <source>
        <dbReference type="Proteomes" id="UP001356427"/>
    </source>
</evidence>
<dbReference type="Proteomes" id="UP001356427">
    <property type="component" value="Unassembled WGS sequence"/>
</dbReference>
<dbReference type="PANTHER" id="PTHR46919">
    <property type="entry name" value="ZINC FINGER, C3HC4 TYPE (RING FINGER) FAMILY PROTEIN"/>
    <property type="match status" value="1"/>
</dbReference>
<accession>A0AAN8LAE2</accession>
<protein>
    <submittedName>
        <fullName evidence="1">Uncharacterized protein</fullName>
    </submittedName>
</protein>
<gene>
    <name evidence="1" type="ORF">J4Q44_G00250830</name>
</gene>
<dbReference type="PANTHER" id="PTHR46919:SF2">
    <property type="entry name" value="SACSIN"/>
    <property type="match status" value="1"/>
</dbReference>
<dbReference type="AlphaFoldDB" id="A0AAN8LAE2"/>
<feature type="non-terminal residue" evidence="1">
    <location>
        <position position="415"/>
    </location>
</feature>